<dbReference type="EMBL" id="EF676689">
    <property type="protein sequence ID" value="ABR16575.1"/>
    <property type="molecule type" value="mRNA"/>
</dbReference>
<keyword evidence="3" id="KW-0285">Flavoprotein</keyword>
<evidence type="ECO:0000259" key="10">
    <source>
        <dbReference type="Pfam" id="PF06574"/>
    </source>
</evidence>
<dbReference type="InterPro" id="IPR015864">
    <property type="entry name" value="FAD_synthase"/>
</dbReference>
<keyword evidence="5" id="KW-0808">Transferase</keyword>
<evidence type="ECO:0000256" key="9">
    <source>
        <dbReference type="ARBA" id="ARBA00022840"/>
    </source>
</evidence>
<protein>
    <recommendedName>
        <fullName evidence="2">FAD synthase</fullName>
        <ecNumber evidence="2">2.7.7.2</ecNumber>
    </recommendedName>
</protein>
<dbReference type="EC" id="2.7.7.2" evidence="2"/>
<keyword evidence="4" id="KW-0288">FMN</keyword>
<dbReference type="InterPro" id="IPR014729">
    <property type="entry name" value="Rossmann-like_a/b/a_fold"/>
</dbReference>
<dbReference type="GO" id="GO:0006747">
    <property type="term" value="P:FAD biosynthetic process"/>
    <property type="evidence" value="ECO:0007669"/>
    <property type="project" value="UniProtKB-UniPathway"/>
</dbReference>
<dbReference type="Gene3D" id="3.40.50.620">
    <property type="entry name" value="HUPs"/>
    <property type="match status" value="1"/>
</dbReference>
<feature type="domain" description="FAD synthetase" evidence="10">
    <location>
        <begin position="79"/>
        <end position="218"/>
    </location>
</feature>
<comment type="pathway">
    <text evidence="1">Cofactor biosynthesis; FAD biosynthesis; FAD from FMN: step 1/1.</text>
</comment>
<proteinExistence type="evidence at transcript level"/>
<keyword evidence="6" id="KW-0548">Nucleotidyltransferase</keyword>
<dbReference type="AlphaFoldDB" id="B8LLP5"/>
<evidence type="ECO:0000256" key="2">
    <source>
        <dbReference type="ARBA" id="ARBA00012393"/>
    </source>
</evidence>
<keyword evidence="8" id="KW-0274">FAD</keyword>
<sequence>MGIAFQSLTALTELLGWEKQAHYSLQWQRPVRVSKILKGSLNVTKVRNSSGAQEANTETKVGQEKILIDCGPDQQCVLGGIVALGKFDALHVGHRELAIRAAKIGVPFLLSFVGIAEVLGLEKRLPVVAKCDRKRVLSLWAPLCDGVVPHEYHVQFAHVRYLSPRQFVEKLSKELGVKGVVAGANYRFGYKALGDASDLVQLCGEYGLKAYIVDSVMDKFDGSSLEQENTGTDLREKGQVSSTLVRKALAAGNIKRVEQLLGRKHRLMLTTDNCIVTKNIFVSCRSSVLNQPPREGQYGCMIMIKENDDVDRNSNGNENIIGYGDLKINSTQIEVTLHEGSFGAHLNGKSFIDLEFEGSREC</sequence>
<evidence type="ECO:0000256" key="1">
    <source>
        <dbReference type="ARBA" id="ARBA00004726"/>
    </source>
</evidence>
<dbReference type="GO" id="GO:0003919">
    <property type="term" value="F:FMN adenylyltransferase activity"/>
    <property type="evidence" value="ECO:0007669"/>
    <property type="project" value="UniProtKB-EC"/>
</dbReference>
<name>B8LLP5_PICSI</name>
<organism evidence="11">
    <name type="scientific">Picea sitchensis</name>
    <name type="common">Sitka spruce</name>
    <name type="synonym">Pinus sitchensis</name>
    <dbReference type="NCBI Taxonomy" id="3332"/>
    <lineage>
        <taxon>Eukaryota</taxon>
        <taxon>Viridiplantae</taxon>
        <taxon>Streptophyta</taxon>
        <taxon>Embryophyta</taxon>
        <taxon>Tracheophyta</taxon>
        <taxon>Spermatophyta</taxon>
        <taxon>Pinopsida</taxon>
        <taxon>Pinidae</taxon>
        <taxon>Conifers I</taxon>
        <taxon>Pinales</taxon>
        <taxon>Pinaceae</taxon>
        <taxon>Picea</taxon>
    </lineage>
</organism>
<evidence type="ECO:0000256" key="3">
    <source>
        <dbReference type="ARBA" id="ARBA00022630"/>
    </source>
</evidence>
<reference evidence="11" key="1">
    <citation type="submission" date="2007-06" db="EMBL/GenBank/DDBJ databases">
        <title>Full length cDNA sequences from Sitka Spruce (Picea sitchensis).</title>
        <authorList>
            <person name="Ralph S.G."/>
            <person name="Chun H.E."/>
            <person name="Liao N."/>
            <person name="Ali J."/>
            <person name="Reid K."/>
            <person name="Kolosova N."/>
            <person name="Cooper N."/>
            <person name="Cullis C."/>
            <person name="Jancsik S."/>
            <person name="Moore R."/>
            <person name="Mayo M."/>
            <person name="Wagner S."/>
            <person name="Holt R.A."/>
            <person name="Jones S.J.M."/>
            <person name="Marra M.A."/>
            <person name="Ritland C.E."/>
            <person name="Ritland K."/>
            <person name="Bohlmann J."/>
        </authorList>
    </citation>
    <scope>NUCLEOTIDE SEQUENCE</scope>
    <source>
        <tissue evidence="11">Green portion of the leader tissue</tissue>
    </source>
</reference>
<evidence type="ECO:0000256" key="4">
    <source>
        <dbReference type="ARBA" id="ARBA00022643"/>
    </source>
</evidence>
<accession>B8LLP5</accession>
<dbReference type="SUPFAM" id="SSF52374">
    <property type="entry name" value="Nucleotidylyl transferase"/>
    <property type="match status" value="1"/>
</dbReference>
<dbReference type="UniPathway" id="UPA00277">
    <property type="reaction ID" value="UER00407"/>
</dbReference>
<evidence type="ECO:0000256" key="8">
    <source>
        <dbReference type="ARBA" id="ARBA00022827"/>
    </source>
</evidence>
<dbReference type="Pfam" id="PF06574">
    <property type="entry name" value="FAD_syn"/>
    <property type="match status" value="1"/>
</dbReference>
<dbReference type="GO" id="GO:0005524">
    <property type="term" value="F:ATP binding"/>
    <property type="evidence" value="ECO:0007669"/>
    <property type="project" value="UniProtKB-KW"/>
</dbReference>
<evidence type="ECO:0000256" key="5">
    <source>
        <dbReference type="ARBA" id="ARBA00022679"/>
    </source>
</evidence>
<keyword evidence="9" id="KW-0067">ATP-binding</keyword>
<evidence type="ECO:0000313" key="11">
    <source>
        <dbReference type="EMBL" id="ABR16575.1"/>
    </source>
</evidence>
<dbReference type="GO" id="GO:0009231">
    <property type="term" value="P:riboflavin biosynthetic process"/>
    <property type="evidence" value="ECO:0007669"/>
    <property type="project" value="InterPro"/>
</dbReference>
<evidence type="ECO:0000256" key="7">
    <source>
        <dbReference type="ARBA" id="ARBA00022741"/>
    </source>
</evidence>
<keyword evidence="7" id="KW-0547">Nucleotide-binding</keyword>
<evidence type="ECO:0000256" key="6">
    <source>
        <dbReference type="ARBA" id="ARBA00022695"/>
    </source>
</evidence>